<dbReference type="Proteomes" id="UP000325081">
    <property type="component" value="Unassembled WGS sequence"/>
</dbReference>
<dbReference type="GO" id="GO:0004386">
    <property type="term" value="F:helicase activity"/>
    <property type="evidence" value="ECO:0007669"/>
    <property type="project" value="UniProtKB-KW"/>
</dbReference>
<comment type="caution">
    <text evidence="1">The sequence shown here is derived from an EMBL/GenBank/DDBJ whole genome shotgun (WGS) entry which is preliminary data.</text>
</comment>
<keyword evidence="1" id="KW-0067">ATP-binding</keyword>
<protein>
    <submittedName>
        <fullName evidence="1">ATP-dependent helicase/nuclease subunit A</fullName>
    </submittedName>
</protein>
<keyword evidence="2" id="KW-1185">Reference proteome</keyword>
<accession>A0A5A7PC08</accession>
<organism evidence="1 2">
    <name type="scientific">Striga asiatica</name>
    <name type="common">Asiatic witchweed</name>
    <name type="synonym">Buchnera asiatica</name>
    <dbReference type="NCBI Taxonomy" id="4170"/>
    <lineage>
        <taxon>Eukaryota</taxon>
        <taxon>Viridiplantae</taxon>
        <taxon>Streptophyta</taxon>
        <taxon>Embryophyta</taxon>
        <taxon>Tracheophyta</taxon>
        <taxon>Spermatophyta</taxon>
        <taxon>Magnoliopsida</taxon>
        <taxon>eudicotyledons</taxon>
        <taxon>Gunneridae</taxon>
        <taxon>Pentapetalae</taxon>
        <taxon>asterids</taxon>
        <taxon>lamiids</taxon>
        <taxon>Lamiales</taxon>
        <taxon>Orobanchaceae</taxon>
        <taxon>Buchnereae</taxon>
        <taxon>Striga</taxon>
    </lineage>
</organism>
<evidence type="ECO:0000313" key="1">
    <source>
        <dbReference type="EMBL" id="GER30222.1"/>
    </source>
</evidence>
<proteinExistence type="predicted"/>
<evidence type="ECO:0000313" key="2">
    <source>
        <dbReference type="Proteomes" id="UP000325081"/>
    </source>
</evidence>
<keyword evidence="1" id="KW-0347">Helicase</keyword>
<name>A0A5A7PC08_STRAF</name>
<dbReference type="AlphaFoldDB" id="A0A5A7PC08"/>
<keyword evidence="1" id="KW-0547">Nucleotide-binding</keyword>
<reference evidence="2" key="1">
    <citation type="journal article" date="2019" name="Curr. Biol.">
        <title>Genome Sequence of Striga asiatica Provides Insight into the Evolution of Plant Parasitism.</title>
        <authorList>
            <person name="Yoshida S."/>
            <person name="Kim S."/>
            <person name="Wafula E.K."/>
            <person name="Tanskanen J."/>
            <person name="Kim Y.M."/>
            <person name="Honaas L."/>
            <person name="Yang Z."/>
            <person name="Spallek T."/>
            <person name="Conn C.E."/>
            <person name="Ichihashi Y."/>
            <person name="Cheong K."/>
            <person name="Cui S."/>
            <person name="Der J.P."/>
            <person name="Gundlach H."/>
            <person name="Jiao Y."/>
            <person name="Hori C."/>
            <person name="Ishida J.K."/>
            <person name="Kasahara H."/>
            <person name="Kiba T."/>
            <person name="Kim M.S."/>
            <person name="Koo N."/>
            <person name="Laohavisit A."/>
            <person name="Lee Y.H."/>
            <person name="Lumba S."/>
            <person name="McCourt P."/>
            <person name="Mortimer J.C."/>
            <person name="Mutuku J.M."/>
            <person name="Nomura T."/>
            <person name="Sasaki-Sekimoto Y."/>
            <person name="Seto Y."/>
            <person name="Wang Y."/>
            <person name="Wakatake T."/>
            <person name="Sakakibara H."/>
            <person name="Demura T."/>
            <person name="Yamaguchi S."/>
            <person name="Yoneyama K."/>
            <person name="Manabe R.I."/>
            <person name="Nelson D.C."/>
            <person name="Schulman A.H."/>
            <person name="Timko M.P."/>
            <person name="dePamphilis C.W."/>
            <person name="Choi D."/>
            <person name="Shirasu K."/>
        </authorList>
    </citation>
    <scope>NUCLEOTIDE SEQUENCE [LARGE SCALE GENOMIC DNA]</scope>
    <source>
        <strain evidence="2">cv. UVA1</strain>
    </source>
</reference>
<gene>
    <name evidence="1" type="ORF">STAS_06156</name>
</gene>
<keyword evidence="1" id="KW-0378">Hydrolase</keyword>
<dbReference type="EMBL" id="BKCP01004328">
    <property type="protein sequence ID" value="GER30222.1"/>
    <property type="molecule type" value="Genomic_DNA"/>
</dbReference>
<sequence length="240" mass="27509">MALSTLPDDSFLCAFCKCSFNELLLRPAFFPQIGHTLIDGLLCCHSIETWPCNFLSNSTSILANPSLGWALRWARFRAFHACNRGQTHYYVPETNITSFLILKDNIKHFQPEENKYDHLMLPSRETSKYQEQQLVVTERIRFSFSTIFKFLYVHKPLQICGSHGALMSASSYERPHYSPCSTSHDNFHVALENNYLNFLYAPQMMALKVFSLIPNHSNLKSNHQGLVPDWVGTNSLPLSL</sequence>